<sequence length="202" mass="23451">MQFQRFLKRQMDMWVSLISLIVFAIPFLVIAILIKLESPGPVFFLQERLGENGKIFKMFKFRSMVQGAAHMGAGLEVVKNDSRVTRIGRFLRRTRVDEYPQLLQILLGQMSLVGPRPAFPHHLEKYTEEEKKRLSVRPGFTNMDILKGGNALSWPERIKWDLWYIDHWSLWLDIKIILGSFRVVLTGEDEEGGAKGVVEDYK</sequence>
<evidence type="ECO:0000256" key="2">
    <source>
        <dbReference type="SAM" id="Phobius"/>
    </source>
</evidence>
<proteinExistence type="inferred from homology"/>
<gene>
    <name evidence="4" type="ORF">A3J68_01470</name>
</gene>
<protein>
    <submittedName>
        <fullName evidence="4">Sugar transferase</fullName>
    </submittedName>
</protein>
<evidence type="ECO:0000256" key="1">
    <source>
        <dbReference type="ARBA" id="ARBA00006464"/>
    </source>
</evidence>
<keyword evidence="2" id="KW-1133">Transmembrane helix</keyword>
<dbReference type="InterPro" id="IPR003362">
    <property type="entry name" value="Bact_transf"/>
</dbReference>
<feature type="transmembrane region" description="Helical" evidence="2">
    <location>
        <begin position="12"/>
        <end position="34"/>
    </location>
</feature>
<evidence type="ECO:0000313" key="5">
    <source>
        <dbReference type="Proteomes" id="UP000178529"/>
    </source>
</evidence>
<dbReference type="AlphaFoldDB" id="A0A1G2R7V1"/>
<dbReference type="GO" id="GO:0016780">
    <property type="term" value="F:phosphotransferase activity, for other substituted phosphate groups"/>
    <property type="evidence" value="ECO:0007669"/>
    <property type="project" value="TreeGrafter"/>
</dbReference>
<dbReference type="PANTHER" id="PTHR30576">
    <property type="entry name" value="COLANIC BIOSYNTHESIS UDP-GLUCOSE LIPID CARRIER TRANSFERASE"/>
    <property type="match status" value="1"/>
</dbReference>
<evidence type="ECO:0000259" key="3">
    <source>
        <dbReference type="Pfam" id="PF02397"/>
    </source>
</evidence>
<organism evidence="4 5">
    <name type="scientific">Candidatus Wildermuthbacteria bacterium RIFCSPHIGHO2_02_FULL_48_16</name>
    <dbReference type="NCBI Taxonomy" id="1802453"/>
    <lineage>
        <taxon>Bacteria</taxon>
        <taxon>Candidatus Wildermuthiibacteriota</taxon>
    </lineage>
</organism>
<dbReference type="Proteomes" id="UP000178529">
    <property type="component" value="Unassembled WGS sequence"/>
</dbReference>
<dbReference type="Pfam" id="PF02397">
    <property type="entry name" value="Bac_transf"/>
    <property type="match status" value="1"/>
</dbReference>
<dbReference type="EMBL" id="MHTY01000025">
    <property type="protein sequence ID" value="OHA68449.1"/>
    <property type="molecule type" value="Genomic_DNA"/>
</dbReference>
<name>A0A1G2R7V1_9BACT</name>
<accession>A0A1G2R7V1</accession>
<evidence type="ECO:0000313" key="4">
    <source>
        <dbReference type="EMBL" id="OHA68449.1"/>
    </source>
</evidence>
<comment type="caution">
    <text evidence="4">The sequence shown here is derived from an EMBL/GenBank/DDBJ whole genome shotgun (WGS) entry which is preliminary data.</text>
</comment>
<comment type="similarity">
    <text evidence="1">Belongs to the bacterial sugar transferase family.</text>
</comment>
<dbReference type="PANTHER" id="PTHR30576:SF0">
    <property type="entry name" value="UNDECAPRENYL-PHOSPHATE N-ACETYLGALACTOSAMINYL 1-PHOSPHATE TRANSFERASE-RELATED"/>
    <property type="match status" value="1"/>
</dbReference>
<keyword evidence="2" id="KW-0472">Membrane</keyword>
<feature type="domain" description="Bacterial sugar transferase" evidence="3">
    <location>
        <begin position="8"/>
        <end position="185"/>
    </location>
</feature>
<keyword evidence="4" id="KW-0808">Transferase</keyword>
<keyword evidence="2" id="KW-0812">Transmembrane</keyword>
<reference evidence="4 5" key="1">
    <citation type="journal article" date="2016" name="Nat. Commun.">
        <title>Thousands of microbial genomes shed light on interconnected biogeochemical processes in an aquifer system.</title>
        <authorList>
            <person name="Anantharaman K."/>
            <person name="Brown C.T."/>
            <person name="Hug L.A."/>
            <person name="Sharon I."/>
            <person name="Castelle C.J."/>
            <person name="Probst A.J."/>
            <person name="Thomas B.C."/>
            <person name="Singh A."/>
            <person name="Wilkins M.J."/>
            <person name="Karaoz U."/>
            <person name="Brodie E.L."/>
            <person name="Williams K.H."/>
            <person name="Hubbard S.S."/>
            <person name="Banfield J.F."/>
        </authorList>
    </citation>
    <scope>NUCLEOTIDE SEQUENCE [LARGE SCALE GENOMIC DNA]</scope>
</reference>